<accession>A0A9N9K3F0</accession>
<proteinExistence type="predicted"/>
<evidence type="ECO:0000313" key="1">
    <source>
        <dbReference type="EMBL" id="CAG8808332.1"/>
    </source>
</evidence>
<dbReference type="AlphaFoldDB" id="A0A9N9K3F0"/>
<dbReference type="OrthoDB" id="10044727at2759"/>
<keyword evidence="2" id="KW-1185">Reference proteome</keyword>
<reference evidence="1" key="1">
    <citation type="submission" date="2021-06" db="EMBL/GenBank/DDBJ databases">
        <authorList>
            <person name="Kallberg Y."/>
            <person name="Tangrot J."/>
            <person name="Rosling A."/>
        </authorList>
    </citation>
    <scope>NUCLEOTIDE SEQUENCE</scope>
    <source>
        <strain evidence="1">MA453B</strain>
    </source>
</reference>
<gene>
    <name evidence="1" type="ORF">DERYTH_LOCUS24861</name>
</gene>
<sequence>MAKLQKQIVSYEGVGLNYILSELYSKIVPVTQDETTLYANDGVK</sequence>
<comment type="caution">
    <text evidence="1">The sequence shown here is derived from an EMBL/GenBank/DDBJ whole genome shotgun (WGS) entry which is preliminary data.</text>
</comment>
<dbReference type="Proteomes" id="UP000789405">
    <property type="component" value="Unassembled WGS sequence"/>
</dbReference>
<feature type="non-terminal residue" evidence="1">
    <location>
        <position position="44"/>
    </location>
</feature>
<evidence type="ECO:0000313" key="2">
    <source>
        <dbReference type="Proteomes" id="UP000789405"/>
    </source>
</evidence>
<dbReference type="EMBL" id="CAJVPY010043636">
    <property type="protein sequence ID" value="CAG8808332.1"/>
    <property type="molecule type" value="Genomic_DNA"/>
</dbReference>
<name>A0A9N9K3F0_9GLOM</name>
<protein>
    <submittedName>
        <fullName evidence="1">14253_t:CDS:1</fullName>
    </submittedName>
</protein>
<organism evidence="1 2">
    <name type="scientific">Dentiscutata erythropus</name>
    <dbReference type="NCBI Taxonomy" id="1348616"/>
    <lineage>
        <taxon>Eukaryota</taxon>
        <taxon>Fungi</taxon>
        <taxon>Fungi incertae sedis</taxon>
        <taxon>Mucoromycota</taxon>
        <taxon>Glomeromycotina</taxon>
        <taxon>Glomeromycetes</taxon>
        <taxon>Diversisporales</taxon>
        <taxon>Gigasporaceae</taxon>
        <taxon>Dentiscutata</taxon>
    </lineage>
</organism>